<dbReference type="InterPro" id="IPR051122">
    <property type="entry name" value="SDR_DHRS6-like"/>
</dbReference>
<dbReference type="InterPro" id="IPR036291">
    <property type="entry name" value="NAD(P)-bd_dom_sf"/>
</dbReference>
<reference evidence="4" key="2">
    <citation type="submission" date="2019-06" db="EMBL/GenBank/DDBJ databases">
        <title>Co-occurence of chitin degradation, pigmentation and bioactivity in marine Pseudoalteromonas.</title>
        <authorList>
            <person name="Sonnenschein E.C."/>
            <person name="Bech P.K."/>
        </authorList>
    </citation>
    <scope>NUCLEOTIDE SEQUENCE [LARGE SCALE GENOMIC DNA]</scope>
    <source>
        <strain evidence="4">S2599</strain>
    </source>
</reference>
<evidence type="ECO:0000313" key="3">
    <source>
        <dbReference type="EMBL" id="TMP34373.1"/>
    </source>
</evidence>
<accession>A0A5S3WWD2</accession>
<comment type="similarity">
    <text evidence="1">Belongs to the short-chain dehydrogenases/reductases (SDR) family.</text>
</comment>
<dbReference type="PRINTS" id="PR00081">
    <property type="entry name" value="GDHRDH"/>
</dbReference>
<dbReference type="SUPFAM" id="SSF51735">
    <property type="entry name" value="NAD(P)-binding Rossmann-fold domains"/>
    <property type="match status" value="1"/>
</dbReference>
<dbReference type="Gene3D" id="3.40.50.720">
    <property type="entry name" value="NAD(P)-binding Rossmann-like Domain"/>
    <property type="match status" value="1"/>
</dbReference>
<dbReference type="InterPro" id="IPR002347">
    <property type="entry name" value="SDR_fam"/>
</dbReference>
<reference evidence="3 4" key="1">
    <citation type="submission" date="2018-01" db="EMBL/GenBank/DDBJ databases">
        <authorList>
            <person name="Paulsen S."/>
            <person name="Gram L.K."/>
        </authorList>
    </citation>
    <scope>NUCLEOTIDE SEQUENCE [LARGE SCALE GENOMIC DNA]</scope>
    <source>
        <strain evidence="3 4">S2599</strain>
    </source>
</reference>
<dbReference type="Proteomes" id="UP000306719">
    <property type="component" value="Unassembled WGS sequence"/>
</dbReference>
<evidence type="ECO:0000256" key="1">
    <source>
        <dbReference type="ARBA" id="ARBA00006484"/>
    </source>
</evidence>
<dbReference type="OrthoDB" id="9787486at2"/>
<dbReference type="GO" id="GO:0016491">
    <property type="term" value="F:oxidoreductase activity"/>
    <property type="evidence" value="ECO:0007669"/>
    <property type="project" value="UniProtKB-KW"/>
</dbReference>
<organism evidence="3 4">
    <name type="scientific">Pseudoalteromonas rubra</name>
    <dbReference type="NCBI Taxonomy" id="43658"/>
    <lineage>
        <taxon>Bacteria</taxon>
        <taxon>Pseudomonadati</taxon>
        <taxon>Pseudomonadota</taxon>
        <taxon>Gammaproteobacteria</taxon>
        <taxon>Alteromonadales</taxon>
        <taxon>Pseudoalteromonadaceae</taxon>
        <taxon>Pseudoalteromonas</taxon>
    </lineage>
</organism>
<keyword evidence="2" id="KW-0560">Oxidoreductase</keyword>
<dbReference type="PANTHER" id="PTHR43477">
    <property type="entry name" value="DIHYDROANTICAPSIN 7-DEHYDROGENASE"/>
    <property type="match status" value="1"/>
</dbReference>
<sequence>MKKVLVLGASGLLGQSIVNKLAGAAEVIGASMSDAEYPVDISNPESLQALLAKVGKVDAIICTAGVVNFVPWQQATDADWQFGISNKMMGQINLLRFGTQYVNEGGVIVVTTGILAQNPIPGSSVVSAVNAAVESVVHAASLEVEGVRFNAVSPGWVKETMEAMGMDATPGLPATEVAQVYVDLIEHSTSGEIHLAVK</sequence>
<dbReference type="RefSeq" id="WP_138546111.1">
    <property type="nucleotide sequence ID" value="NZ_PNCJ01000029.1"/>
</dbReference>
<dbReference type="Pfam" id="PF13561">
    <property type="entry name" value="adh_short_C2"/>
    <property type="match status" value="1"/>
</dbReference>
<evidence type="ECO:0000313" key="4">
    <source>
        <dbReference type="Proteomes" id="UP000306719"/>
    </source>
</evidence>
<dbReference type="NCBIfam" id="NF005754">
    <property type="entry name" value="PRK07578.1"/>
    <property type="match status" value="1"/>
</dbReference>
<evidence type="ECO:0000256" key="2">
    <source>
        <dbReference type="ARBA" id="ARBA00023002"/>
    </source>
</evidence>
<comment type="caution">
    <text evidence="3">The sequence shown here is derived from an EMBL/GenBank/DDBJ whole genome shotgun (WGS) entry which is preliminary data.</text>
</comment>
<gene>
    <name evidence="3" type="ORF">CWB98_18180</name>
</gene>
<protein>
    <submittedName>
        <fullName evidence="3">Short chain dehydrogenase</fullName>
    </submittedName>
</protein>
<dbReference type="EMBL" id="PNCJ01000029">
    <property type="protein sequence ID" value="TMP34373.1"/>
    <property type="molecule type" value="Genomic_DNA"/>
</dbReference>
<dbReference type="PANTHER" id="PTHR43477:SF1">
    <property type="entry name" value="DIHYDROANTICAPSIN 7-DEHYDROGENASE"/>
    <property type="match status" value="1"/>
</dbReference>
<dbReference type="AlphaFoldDB" id="A0A5S3WWD2"/>
<proteinExistence type="inferred from homology"/>
<name>A0A5S3WWD2_9GAMM</name>
<dbReference type="CDD" id="cd11731">
    <property type="entry name" value="Lin1944_like_SDR_c"/>
    <property type="match status" value="1"/>
</dbReference>